<dbReference type="RefSeq" id="WP_052199747.1">
    <property type="nucleotide sequence ID" value="NZ_FTMC01000007.1"/>
</dbReference>
<dbReference type="AlphaFoldDB" id="A0A1N6TR01"/>
<keyword evidence="1" id="KW-0812">Transmembrane</keyword>
<organism evidence="2 3">
    <name type="scientific">Pseudomonas flexibilis</name>
    <dbReference type="NCBI Taxonomy" id="706570"/>
    <lineage>
        <taxon>Bacteria</taxon>
        <taxon>Pseudomonadati</taxon>
        <taxon>Pseudomonadota</taxon>
        <taxon>Gammaproteobacteria</taxon>
        <taxon>Pseudomonadales</taxon>
        <taxon>Pseudomonadaceae</taxon>
        <taxon>Pseudomonas</taxon>
    </lineage>
</organism>
<keyword evidence="1" id="KW-0472">Membrane</keyword>
<protein>
    <submittedName>
        <fullName evidence="2">Uncharacterized protein</fullName>
    </submittedName>
</protein>
<sequence>MIDNDYLLAWALYLSAGLGLMLVWMRLTRWMWRWLREILRLAAAVLLFTPTLVDPSRDLLAPAIAIGALDLGFKVGDSVWRALADLSMYGLVALVLYLIFAAARWPIERWLRERAAARADGGDARRVEPQA</sequence>
<name>A0A1N6TR01_9PSED</name>
<evidence type="ECO:0000256" key="1">
    <source>
        <dbReference type="SAM" id="Phobius"/>
    </source>
</evidence>
<feature type="transmembrane region" description="Helical" evidence="1">
    <location>
        <begin position="6"/>
        <end position="25"/>
    </location>
</feature>
<evidence type="ECO:0000313" key="3">
    <source>
        <dbReference type="Proteomes" id="UP000186079"/>
    </source>
</evidence>
<keyword evidence="1" id="KW-1133">Transmembrane helix</keyword>
<dbReference type="EMBL" id="FTMC01000007">
    <property type="protein sequence ID" value="SIQ55812.1"/>
    <property type="molecule type" value="Genomic_DNA"/>
</dbReference>
<dbReference type="Proteomes" id="UP000186079">
    <property type="component" value="Unassembled WGS sequence"/>
</dbReference>
<feature type="transmembrane region" description="Helical" evidence="1">
    <location>
        <begin position="86"/>
        <end position="105"/>
    </location>
</feature>
<gene>
    <name evidence="2" type="ORF">SAMN05421672_107169</name>
</gene>
<proteinExistence type="predicted"/>
<evidence type="ECO:0000313" key="2">
    <source>
        <dbReference type="EMBL" id="SIQ55812.1"/>
    </source>
</evidence>
<reference evidence="2 3" key="1">
    <citation type="submission" date="2017-01" db="EMBL/GenBank/DDBJ databases">
        <authorList>
            <person name="Mah S.A."/>
            <person name="Swanson W.J."/>
            <person name="Moy G.W."/>
            <person name="Vacquier V.D."/>
        </authorList>
    </citation>
    <scope>NUCLEOTIDE SEQUENCE [LARGE SCALE GENOMIC DNA]</scope>
    <source>
        <strain evidence="2 3">ATCC 29606</strain>
    </source>
</reference>
<accession>A0A1N6TR01</accession>